<dbReference type="GO" id="GO:0009253">
    <property type="term" value="P:peptidoglycan catabolic process"/>
    <property type="evidence" value="ECO:0007669"/>
    <property type="project" value="InterPro"/>
</dbReference>
<dbReference type="Pfam" id="PF01510">
    <property type="entry name" value="Amidase_2"/>
    <property type="match status" value="1"/>
</dbReference>
<dbReference type="STRING" id="57704.SAMN04489793_4075"/>
<feature type="domain" description="N-acetylmuramoyl-L-alanine amidase" evidence="1">
    <location>
        <begin position="168"/>
        <end position="313"/>
    </location>
</feature>
<protein>
    <submittedName>
        <fullName evidence="2">LGFP repeat-containing protein</fullName>
    </submittedName>
</protein>
<dbReference type="EMBL" id="FNSA01000003">
    <property type="protein sequence ID" value="SED13564.1"/>
    <property type="molecule type" value="Genomic_DNA"/>
</dbReference>
<keyword evidence="3" id="KW-1185">Reference proteome</keyword>
<dbReference type="AlphaFoldDB" id="A0A1H4Y994"/>
<gene>
    <name evidence="2" type="ORF">SAMN04489793_4075</name>
</gene>
<dbReference type="Pfam" id="PF08310">
    <property type="entry name" value="LGFP"/>
    <property type="match status" value="3"/>
</dbReference>
<dbReference type="Gene3D" id="3.40.80.10">
    <property type="entry name" value="Peptidoglycan recognition protein-like"/>
    <property type="match status" value="1"/>
</dbReference>
<accession>A0A1H4Y994</accession>
<proteinExistence type="predicted"/>
<evidence type="ECO:0000313" key="2">
    <source>
        <dbReference type="EMBL" id="SED13564.1"/>
    </source>
</evidence>
<sequence>MSAYTRDAVAAAFIAEGRRSGVSERGIVICLATGLVESNLTVYANLADPDSLQEPHDAVGSDANSVGPLQQRAPWWGSSARERMDPVLSSRLFYAALKALDYDSPAHTAGWYAQQVQRSAFPDRYDERMAQAQDIYDRLTAAGPSPSPDVANGAAMSPAPAYTEIDRMGDSRSSRNGAVIRNFLLHTEEGNSTAERLAAYCNDSAHGASYHYTVRDGVVCDVVDTDFASWSVLSANPYTINLCFAGSHAGWSRADWLERRDDLTIAAWLAVADARKYGFATTVIAPPYRVTDGISDHRYVTRALGIGSHTDVGDGFPWDVFAADVAAFTSAGAPAVVGQPDGAAAAPPASPPVDTAARAEAAITAAAARAADWIGRRKDLVAVACPDGRGWFAAFQGGTVYWTALTGAHTVPARLLESYTGYQRENGPLGYPVVDHTELPDGQVEAFERGVLYRRRDAAQGFFVTGTIGARWARDGYEKGPLGWPISSEMKLSDGGVRQDFEHGRLYWSPDGTTVVGTTAAETAGAVGAAGAAPAA</sequence>
<organism evidence="2 3">
    <name type="scientific">Tsukamurella tyrosinosolvens</name>
    <dbReference type="NCBI Taxonomy" id="57704"/>
    <lineage>
        <taxon>Bacteria</taxon>
        <taxon>Bacillati</taxon>
        <taxon>Actinomycetota</taxon>
        <taxon>Actinomycetes</taxon>
        <taxon>Mycobacteriales</taxon>
        <taxon>Tsukamurellaceae</taxon>
        <taxon>Tsukamurella</taxon>
    </lineage>
</organism>
<dbReference type="Proteomes" id="UP000182241">
    <property type="component" value="Unassembled WGS sequence"/>
</dbReference>
<evidence type="ECO:0000259" key="1">
    <source>
        <dbReference type="SMART" id="SM00644"/>
    </source>
</evidence>
<dbReference type="SUPFAM" id="SSF55846">
    <property type="entry name" value="N-acetylmuramoyl-L-alanine amidase-like"/>
    <property type="match status" value="1"/>
</dbReference>
<dbReference type="InterPro" id="IPR013207">
    <property type="entry name" value="LGFP"/>
</dbReference>
<dbReference type="SMART" id="SM00644">
    <property type="entry name" value="Ami_2"/>
    <property type="match status" value="1"/>
</dbReference>
<evidence type="ECO:0000313" key="3">
    <source>
        <dbReference type="Proteomes" id="UP000182241"/>
    </source>
</evidence>
<dbReference type="GO" id="GO:0008745">
    <property type="term" value="F:N-acetylmuramoyl-L-alanine amidase activity"/>
    <property type="evidence" value="ECO:0007669"/>
    <property type="project" value="InterPro"/>
</dbReference>
<dbReference type="InterPro" id="IPR002502">
    <property type="entry name" value="Amidase_domain"/>
</dbReference>
<dbReference type="InterPro" id="IPR036505">
    <property type="entry name" value="Amidase/PGRP_sf"/>
</dbReference>
<reference evidence="3" key="1">
    <citation type="submission" date="2016-10" db="EMBL/GenBank/DDBJ databases">
        <authorList>
            <person name="Varghese N."/>
            <person name="Submissions S."/>
        </authorList>
    </citation>
    <scope>NUCLEOTIDE SEQUENCE [LARGE SCALE GENOMIC DNA]</scope>
    <source>
        <strain evidence="3">DSM 44234</strain>
    </source>
</reference>
<dbReference type="RefSeq" id="WP_231857280.1">
    <property type="nucleotide sequence ID" value="NZ_CBDRGN010000003.1"/>
</dbReference>
<name>A0A1H4Y994_TSUTY</name>